<feature type="compositionally biased region" description="Low complexity" evidence="1">
    <location>
        <begin position="282"/>
        <end position="293"/>
    </location>
</feature>
<feature type="domain" description="Inner kinetochore subunit AME1" evidence="2">
    <location>
        <begin position="636"/>
        <end position="824"/>
    </location>
</feature>
<feature type="compositionally biased region" description="Polar residues" evidence="1">
    <location>
        <begin position="149"/>
        <end position="185"/>
    </location>
</feature>
<dbReference type="Pfam" id="PF20994">
    <property type="entry name" value="CENPU"/>
    <property type="match status" value="1"/>
</dbReference>
<dbReference type="GO" id="GO:0003677">
    <property type="term" value="F:DNA binding"/>
    <property type="evidence" value="ECO:0007669"/>
    <property type="project" value="InterPro"/>
</dbReference>
<dbReference type="EMBL" id="JAQIZZ010000008">
    <property type="protein sequence ID" value="KAJ5524307.1"/>
    <property type="molecule type" value="Genomic_DNA"/>
</dbReference>
<gene>
    <name evidence="3" type="ORF">N7494_010957</name>
</gene>
<feature type="compositionally biased region" description="Basic and acidic residues" evidence="1">
    <location>
        <begin position="357"/>
        <end position="373"/>
    </location>
</feature>
<sequence length="831" mass="91590">MESTREERLQMRQRGAGTRQIKAVDFGFSFGAPAPGPSGSAPISLFPEPETSQTQPVPAPSATPPSLKVSSQPEPQKISQSQRTPGSARNHLPRRPSTYDIPSDERHEVPRSNKRRRLKTQSDAIEAPSLPEESVNNEVETDGGARTFNPDSTAQAVSEEQNQSTTQDLTPAVTTETINQTSPRGSRSPKDTIHETPPIVDPTDLSSTRQRNSRSPSQAEESPAEGRGEQQTTEKPNPSTSSQGPRKPKTRIPRARSTTTDASDTNQSDRGHTETAPNNVGATEIATETATVTQNLSDTTKKTQGRKDRTENGERAPAQTVNETVLEAEVEPQPKIAQIKPPSKDKRPRGRPSLSGKKHDKEAQNEQGLKRPLEAGTDTEPGPSKPRRGRPSLSGKQVDKKAQAGPETEPEAESGPSKPRRGRPAKNKPVTEPESAVLENQTNPETEPQPEPDQEDEPEISKPRRGRPAKNKPATQPEPVVLEDQMSPETEPQPELEQEAVLGSKSRRGRPRKKSKVAAESEPTAPEEQPNIESEPRSEPEQEDEPLPSKARRGRTKKNRAVSEPESTTREGEADTETVEERRKPREPRGETVPVTVHRLFNPSALGAMYASAGSGEEDEESADELSTRQKTKLPNRGGVNPADVLSQICRETLEKTLTALKNGIANETNTQRRAEWTRKRRAVEAFGSELDGRLLDLSEMLDSNFVLGVQLRKTKREMMDLRSHLYKVRRERESIALQMDAVRSKHMEEENTKTSRTTINNSLHSLELALDRNQQQASSTTDPSPADLEFMLRTVAEDVSSRAPGAQGGLLNQIRSFNDQLETTARLLER</sequence>
<proteinExistence type="predicted"/>
<name>A0AAD6CIR2_9EURO</name>
<keyword evidence="4" id="KW-1185">Reference proteome</keyword>
<feature type="compositionally biased region" description="Polar residues" evidence="1">
    <location>
        <begin position="68"/>
        <end position="87"/>
    </location>
</feature>
<feature type="region of interest" description="Disordered" evidence="1">
    <location>
        <begin position="1"/>
        <end position="595"/>
    </location>
</feature>
<feature type="compositionally biased region" description="Basic and acidic residues" evidence="1">
    <location>
        <begin position="1"/>
        <end position="10"/>
    </location>
</feature>
<feature type="compositionally biased region" description="Acidic residues" evidence="1">
    <location>
        <begin position="448"/>
        <end position="458"/>
    </location>
</feature>
<feature type="region of interest" description="Disordered" evidence="1">
    <location>
        <begin position="611"/>
        <end position="640"/>
    </location>
</feature>
<dbReference type="PRINTS" id="PR00929">
    <property type="entry name" value="ATHOOK"/>
</dbReference>
<dbReference type="Proteomes" id="UP001220324">
    <property type="component" value="Unassembled WGS sequence"/>
</dbReference>
<feature type="compositionally biased region" description="Low complexity" evidence="1">
    <location>
        <begin position="26"/>
        <end position="42"/>
    </location>
</feature>
<dbReference type="InterPro" id="IPR048743">
    <property type="entry name" value="AME1"/>
</dbReference>
<organism evidence="3 4">
    <name type="scientific">Penicillium frequentans</name>
    <dbReference type="NCBI Taxonomy" id="3151616"/>
    <lineage>
        <taxon>Eukaryota</taxon>
        <taxon>Fungi</taxon>
        <taxon>Dikarya</taxon>
        <taxon>Ascomycota</taxon>
        <taxon>Pezizomycotina</taxon>
        <taxon>Eurotiomycetes</taxon>
        <taxon>Eurotiomycetidae</taxon>
        <taxon>Eurotiales</taxon>
        <taxon>Aspergillaceae</taxon>
        <taxon>Penicillium</taxon>
    </lineage>
</organism>
<evidence type="ECO:0000259" key="2">
    <source>
        <dbReference type="Pfam" id="PF20994"/>
    </source>
</evidence>
<feature type="compositionally biased region" description="Polar residues" evidence="1">
    <location>
        <begin position="256"/>
        <end position="266"/>
    </location>
</feature>
<feature type="compositionally biased region" description="Basic and acidic residues" evidence="1">
    <location>
        <begin position="561"/>
        <end position="590"/>
    </location>
</feature>
<reference evidence="3 4" key="1">
    <citation type="journal article" date="2023" name="IMA Fungus">
        <title>Comparative genomic study of the Penicillium genus elucidates a diverse pangenome and 15 lateral gene transfer events.</title>
        <authorList>
            <person name="Petersen C."/>
            <person name="Sorensen T."/>
            <person name="Nielsen M.R."/>
            <person name="Sondergaard T.E."/>
            <person name="Sorensen J.L."/>
            <person name="Fitzpatrick D.A."/>
            <person name="Frisvad J.C."/>
            <person name="Nielsen K.L."/>
        </authorList>
    </citation>
    <scope>NUCLEOTIDE SEQUENCE [LARGE SCALE GENOMIC DNA]</scope>
    <source>
        <strain evidence="3 4">IBT 35679</strain>
    </source>
</reference>
<feature type="compositionally biased region" description="Polar residues" evidence="1">
    <location>
        <begin position="229"/>
        <end position="244"/>
    </location>
</feature>
<protein>
    <recommendedName>
        <fullName evidence="2">Inner kinetochore subunit AME1 domain-containing protein</fullName>
    </recommendedName>
</protein>
<comment type="caution">
    <text evidence="3">The sequence shown here is derived from an EMBL/GenBank/DDBJ whole genome shotgun (WGS) entry which is preliminary data.</text>
</comment>
<evidence type="ECO:0000313" key="3">
    <source>
        <dbReference type="EMBL" id="KAJ5524307.1"/>
    </source>
</evidence>
<feature type="compositionally biased region" description="Polar residues" evidence="1">
    <location>
        <begin position="204"/>
        <end position="220"/>
    </location>
</feature>
<dbReference type="InterPro" id="IPR017956">
    <property type="entry name" value="AT_hook_DNA-bd_motif"/>
</dbReference>
<feature type="compositionally biased region" description="Basic residues" evidence="1">
    <location>
        <begin position="550"/>
        <end position="560"/>
    </location>
</feature>
<evidence type="ECO:0000313" key="4">
    <source>
        <dbReference type="Proteomes" id="UP001220324"/>
    </source>
</evidence>
<feature type="compositionally biased region" description="Basic residues" evidence="1">
    <location>
        <begin position="505"/>
        <end position="516"/>
    </location>
</feature>
<feature type="compositionally biased region" description="Basic and acidic residues" evidence="1">
    <location>
        <begin position="299"/>
        <end position="314"/>
    </location>
</feature>
<dbReference type="AlphaFoldDB" id="A0AAD6CIR2"/>
<accession>A0AAD6CIR2</accession>
<evidence type="ECO:0000256" key="1">
    <source>
        <dbReference type="SAM" id="MobiDB-lite"/>
    </source>
</evidence>